<feature type="compositionally biased region" description="Basic residues" evidence="1">
    <location>
        <begin position="380"/>
        <end position="393"/>
    </location>
</feature>
<protein>
    <submittedName>
        <fullName evidence="2">IQ calmodulin-binding motif domain-containing protein</fullName>
    </submittedName>
</protein>
<evidence type="ECO:0000256" key="1">
    <source>
        <dbReference type="SAM" id="MobiDB-lite"/>
    </source>
</evidence>
<organism evidence="2">
    <name type="scientific">Anisakis simplex</name>
    <name type="common">Herring worm</name>
    <dbReference type="NCBI Taxonomy" id="6269"/>
    <lineage>
        <taxon>Eukaryota</taxon>
        <taxon>Metazoa</taxon>
        <taxon>Ecdysozoa</taxon>
        <taxon>Nematoda</taxon>
        <taxon>Chromadorea</taxon>
        <taxon>Rhabditida</taxon>
        <taxon>Spirurina</taxon>
        <taxon>Ascaridomorpha</taxon>
        <taxon>Ascaridoidea</taxon>
        <taxon>Anisakidae</taxon>
        <taxon>Anisakis</taxon>
        <taxon>Anisakis simplex complex</taxon>
    </lineage>
</organism>
<feature type="compositionally biased region" description="Low complexity" evidence="1">
    <location>
        <begin position="216"/>
        <end position="230"/>
    </location>
</feature>
<reference evidence="2" key="1">
    <citation type="submission" date="2017-02" db="UniProtKB">
        <authorList>
            <consortium name="WormBaseParasite"/>
        </authorList>
    </citation>
    <scope>IDENTIFICATION</scope>
</reference>
<feature type="compositionally biased region" description="Basic and acidic residues" evidence="1">
    <location>
        <begin position="408"/>
        <end position="417"/>
    </location>
</feature>
<evidence type="ECO:0000313" key="2">
    <source>
        <dbReference type="WBParaSite" id="ASIM_0001975301-mRNA-1"/>
    </source>
</evidence>
<sequence>LLDAPSASGSGSGRAPVPPAAPPVITLDDEVEEIPVAVERKHAKPAAAPNRDSPRHRKRELGAAPSQKSSKRTRESGAEHQAKMLRYSQILDKYRRKMEQLQRKRPRSQLAEKGLKRKRHERGGAGGARSSPFARLNRQCGSLLEGAVLGEANTQLIAQLAAETTPTELDELNQNLKRISRVVERIRDWWAEQGAAAAGSSGWCPEGGQHSPGSASDTGTGRTGNSSTGTAKTGSQKGGERNGTTRMEEEEETVYERSEGSGEESGVEGDREEQVGLTGKRRAKVAAGGSDQPRVASRTDSTGPEAISIDQRAGSPGSGVQSSGKASSGEVTPGSGQPEQSHSGIETNSFAKGGVAVGSDDVTSERGDNGMEASASARLSKSHAHRGRSHRKRSVSEQVICGDDGQDVFEKEGETTRMKAAGTSKSCHSDGRRSHSPARGKDRDDSPKTEDSDEF</sequence>
<dbReference type="AlphaFoldDB" id="A0A0M3KFJ3"/>
<feature type="compositionally biased region" description="Basic and acidic residues" evidence="1">
    <location>
        <begin position="427"/>
        <end position="455"/>
    </location>
</feature>
<feature type="compositionally biased region" description="Polar residues" evidence="1">
    <location>
        <begin position="318"/>
        <end position="350"/>
    </location>
</feature>
<feature type="region of interest" description="Disordered" evidence="1">
    <location>
        <begin position="1"/>
        <end position="133"/>
    </location>
</feature>
<accession>A0A0M3KFJ3</accession>
<name>A0A0M3KFJ3_ANISI</name>
<feature type="compositionally biased region" description="Basic and acidic residues" evidence="1">
    <location>
        <begin position="72"/>
        <end position="82"/>
    </location>
</feature>
<proteinExistence type="predicted"/>
<dbReference type="WBParaSite" id="ASIM_0001975301-mRNA-1">
    <property type="protein sequence ID" value="ASIM_0001975301-mRNA-1"/>
    <property type="gene ID" value="ASIM_0001975301"/>
</dbReference>
<feature type="region of interest" description="Disordered" evidence="1">
    <location>
        <begin position="198"/>
        <end position="455"/>
    </location>
</feature>
<feature type="compositionally biased region" description="Low complexity" evidence="1">
    <location>
        <begin position="1"/>
        <end position="15"/>
    </location>
</feature>